<dbReference type="EMBL" id="JAPFRF010000005">
    <property type="protein sequence ID" value="KAJ7332347.1"/>
    <property type="molecule type" value="Genomic_DNA"/>
</dbReference>
<evidence type="ECO:0000313" key="3">
    <source>
        <dbReference type="Proteomes" id="UP001142489"/>
    </source>
</evidence>
<reference evidence="2" key="1">
    <citation type="journal article" date="2023" name="DNA Res.">
        <title>Chromosome-level genome assembly of Phrynocephalus forsythii using third-generation DNA sequencing and Hi-C analysis.</title>
        <authorList>
            <person name="Qi Y."/>
            <person name="Zhao W."/>
            <person name="Zhao Y."/>
            <person name="Niu C."/>
            <person name="Cao S."/>
            <person name="Zhang Y."/>
        </authorList>
    </citation>
    <scope>NUCLEOTIDE SEQUENCE</scope>
    <source>
        <tissue evidence="2">Muscle</tissue>
    </source>
</reference>
<keyword evidence="3" id="KW-1185">Reference proteome</keyword>
<dbReference type="Proteomes" id="UP001142489">
    <property type="component" value="Unassembled WGS sequence"/>
</dbReference>
<proteinExistence type="predicted"/>
<evidence type="ECO:0000313" key="2">
    <source>
        <dbReference type="EMBL" id="KAJ7332347.1"/>
    </source>
</evidence>
<protein>
    <submittedName>
        <fullName evidence="2">Uncharacterized protein</fullName>
    </submittedName>
</protein>
<feature type="compositionally biased region" description="Basic and acidic residues" evidence="1">
    <location>
        <begin position="25"/>
        <end position="39"/>
    </location>
</feature>
<evidence type="ECO:0000256" key="1">
    <source>
        <dbReference type="SAM" id="MobiDB-lite"/>
    </source>
</evidence>
<feature type="compositionally biased region" description="Polar residues" evidence="1">
    <location>
        <begin position="47"/>
        <end position="61"/>
    </location>
</feature>
<sequence>MDEDGAAQVSDAASGQEGDPGTVQRARETSPDLFEERRAASAGSSSLMVTTQAMPSGQGSPPQVAVPAVQMNLDNDST</sequence>
<accession>A0A9Q0XXI5</accession>
<gene>
    <name evidence="2" type="ORF">JRQ81_014527</name>
</gene>
<feature type="region of interest" description="Disordered" evidence="1">
    <location>
        <begin position="1"/>
        <end position="78"/>
    </location>
</feature>
<organism evidence="2 3">
    <name type="scientific">Phrynocephalus forsythii</name>
    <dbReference type="NCBI Taxonomy" id="171643"/>
    <lineage>
        <taxon>Eukaryota</taxon>
        <taxon>Metazoa</taxon>
        <taxon>Chordata</taxon>
        <taxon>Craniata</taxon>
        <taxon>Vertebrata</taxon>
        <taxon>Euteleostomi</taxon>
        <taxon>Lepidosauria</taxon>
        <taxon>Squamata</taxon>
        <taxon>Bifurcata</taxon>
        <taxon>Unidentata</taxon>
        <taxon>Episquamata</taxon>
        <taxon>Toxicofera</taxon>
        <taxon>Iguania</taxon>
        <taxon>Acrodonta</taxon>
        <taxon>Agamidae</taxon>
        <taxon>Agaminae</taxon>
        <taxon>Phrynocephalus</taxon>
    </lineage>
</organism>
<comment type="caution">
    <text evidence="2">The sequence shown here is derived from an EMBL/GenBank/DDBJ whole genome shotgun (WGS) entry which is preliminary data.</text>
</comment>
<dbReference type="AlphaFoldDB" id="A0A9Q0XXI5"/>
<name>A0A9Q0XXI5_9SAUR</name>